<dbReference type="AlphaFoldDB" id="A0A9X2BW90"/>
<comment type="caution">
    <text evidence="2">The sequence shown here is derived from an EMBL/GenBank/DDBJ whole genome shotgun (WGS) entry which is preliminary data.</text>
</comment>
<protein>
    <submittedName>
        <fullName evidence="2">Uncharacterized protein</fullName>
    </submittedName>
</protein>
<feature type="region of interest" description="Disordered" evidence="1">
    <location>
        <begin position="1"/>
        <end position="20"/>
    </location>
</feature>
<evidence type="ECO:0000313" key="2">
    <source>
        <dbReference type="EMBL" id="MCK8785771.1"/>
    </source>
</evidence>
<dbReference type="Proteomes" id="UP001139516">
    <property type="component" value="Unassembled WGS sequence"/>
</dbReference>
<evidence type="ECO:0000256" key="1">
    <source>
        <dbReference type="SAM" id="MobiDB-lite"/>
    </source>
</evidence>
<sequence>MTLDAFRRATTASAPPAGLPPPLLALWWDARGAWESAHALVQSEDGVEAARVHAYLHRREGDLADADHWYRRAGQGRPGATLAEEWTALAESCLSSGLPPDACPG</sequence>
<evidence type="ECO:0000313" key="3">
    <source>
        <dbReference type="Proteomes" id="UP001139516"/>
    </source>
</evidence>
<proteinExistence type="predicted"/>
<accession>A0A9X2BW90</accession>
<reference evidence="2" key="1">
    <citation type="submission" date="2022-04" db="EMBL/GenBank/DDBJ databases">
        <title>Roseomonas acroporae sp. nov., isolated from coral Acropora digitifera.</title>
        <authorList>
            <person name="Sun H."/>
        </authorList>
    </citation>
    <scope>NUCLEOTIDE SEQUENCE</scope>
    <source>
        <strain evidence="2">NAR14</strain>
    </source>
</reference>
<dbReference type="EMBL" id="JALPRX010000068">
    <property type="protein sequence ID" value="MCK8785771.1"/>
    <property type="molecule type" value="Genomic_DNA"/>
</dbReference>
<dbReference type="RefSeq" id="WP_248667891.1">
    <property type="nucleotide sequence ID" value="NZ_JALPRX010000068.1"/>
</dbReference>
<gene>
    <name evidence="2" type="ORF">M0638_15435</name>
</gene>
<keyword evidence="3" id="KW-1185">Reference proteome</keyword>
<organism evidence="2 3">
    <name type="scientific">Roseomonas acroporae</name>
    <dbReference type="NCBI Taxonomy" id="2937791"/>
    <lineage>
        <taxon>Bacteria</taxon>
        <taxon>Pseudomonadati</taxon>
        <taxon>Pseudomonadota</taxon>
        <taxon>Alphaproteobacteria</taxon>
        <taxon>Acetobacterales</taxon>
        <taxon>Roseomonadaceae</taxon>
        <taxon>Roseomonas</taxon>
    </lineage>
</organism>
<name>A0A9X2BW90_9PROT</name>